<keyword evidence="2" id="KW-1185">Reference proteome</keyword>
<name>A0ACB7EUH5_NIBAL</name>
<proteinExistence type="predicted"/>
<gene>
    <name evidence="1" type="primary">TRAPPC1</name>
    <name evidence="1" type="ORF">GBF38_004865</name>
</gene>
<dbReference type="EMBL" id="CM024809">
    <property type="protein sequence ID" value="KAG8005872.1"/>
    <property type="molecule type" value="Genomic_DNA"/>
</dbReference>
<evidence type="ECO:0000313" key="2">
    <source>
        <dbReference type="Proteomes" id="UP000805704"/>
    </source>
</evidence>
<protein>
    <submittedName>
        <fullName evidence="1">Trafficking protein particle complex subunit 1</fullName>
    </submittedName>
</protein>
<reference evidence="1" key="1">
    <citation type="submission" date="2020-04" db="EMBL/GenBank/DDBJ databases">
        <title>A chromosome-scale assembly and high-density genetic map of the yellow drum (Nibea albiflora) genome.</title>
        <authorList>
            <person name="Xu D."/>
            <person name="Zhang W."/>
            <person name="Chen R."/>
            <person name="Tan P."/>
            <person name="Wang L."/>
            <person name="Song H."/>
            <person name="Tian L."/>
            <person name="Zhu Q."/>
            <person name="Wang B."/>
        </authorList>
    </citation>
    <scope>NUCLEOTIDE SEQUENCE</scope>
    <source>
        <strain evidence="1">ZJHYS-2018</strain>
    </source>
</reference>
<evidence type="ECO:0000313" key="1">
    <source>
        <dbReference type="EMBL" id="KAG8005872.1"/>
    </source>
</evidence>
<accession>A0ACB7EUH5</accession>
<sequence>MTVHNLYIFDRNGSCLYYNEWNRKKQAGISKEEVSTACLPVCLPACLWSLACLSLRKEGFLSFQTSRYRLHYYETPSGLRSDDEPWSASSTGEDLQTSTDHHRPSQSVTVHHRPPQSITVRHSPPQTSTVHHSPSQTSTVHHRPPQSTTDLHSPSQSVIVHNRPPQSITDLHSPSQSITDLHSPPQTSTVHHSPPQTSTVRHRPPQSITVHHRPPQSITDLHSPSQSITDLHSPSQSITDLHSPSQTSTVHHRPPQSITVHHRPPQSVTDLHSPSQSITDLHSPSQTSTVHHRPPQSIIVRHRPPQSITDLHSPSQSITDLHSPSQSITDLHSPSQTSTLSAVLPVVGVASPGAPPPDHEAPPGLVVEVEDTKTNITVSFAIFIIAEEEEGSTVGGRGRSDDGSRSSEIDDITDDVTKTQDIQPMREEHDDHVIVTEESSEEMMSDEPMRNDLDDFNNSTGGSEASPPDDLSRHCQADSSDPDPGPQQVTGSSSEETGSLSQDEVGSGRCVRGGSGLQEVIGSNQEVLDLLAGSQAVKGGHQEVLRSTPDTLPGFSLSSEESLESSVHHTGSTESSQRVIGPTTSFTSNCTSRSTSQLTHSSKDSQEGGGLSGVTRSPEVSSSSEEPTLPFTSSPTQSEESGSSGSEPDCPGLHPDHIPRSYPVSPDSNRKASSEVGPEESESSSVPPDDAIRGANSASVSASSKANMDVTPDSSLKEAEEESSSEATADPTTPPSIHVSSGASSDANTDSSDLSVEDDVSIEATAEPAVSIKPIDTTQFRTEPAGSRTSTNASHPPLPPRRPYRFGFLGPIRHSDSDQSSSASLCSSGHHSFSGRHRERHQVTHGSNRKQNGSNSSLWINQLLGERAGERGAEPETGDDSEDGERRHQTLLNFDLRPGGPRPTKGGAEGGGTITELGGVDGEMGGVTGHVGGDEGGEEAGFHQLMDDSTEREGGLTVDSPGNTNHYHSYHGNEEGLELGL</sequence>
<dbReference type="Proteomes" id="UP000805704">
    <property type="component" value="Chromosome 21"/>
</dbReference>
<comment type="caution">
    <text evidence="1">The sequence shown here is derived from an EMBL/GenBank/DDBJ whole genome shotgun (WGS) entry which is preliminary data.</text>
</comment>
<organism evidence="1 2">
    <name type="scientific">Nibea albiflora</name>
    <name type="common">Yellow drum</name>
    <name type="synonym">Corvina albiflora</name>
    <dbReference type="NCBI Taxonomy" id="240163"/>
    <lineage>
        <taxon>Eukaryota</taxon>
        <taxon>Metazoa</taxon>
        <taxon>Chordata</taxon>
        <taxon>Craniata</taxon>
        <taxon>Vertebrata</taxon>
        <taxon>Euteleostomi</taxon>
        <taxon>Actinopterygii</taxon>
        <taxon>Neopterygii</taxon>
        <taxon>Teleostei</taxon>
        <taxon>Neoteleostei</taxon>
        <taxon>Acanthomorphata</taxon>
        <taxon>Eupercaria</taxon>
        <taxon>Sciaenidae</taxon>
        <taxon>Nibea</taxon>
    </lineage>
</organism>